<accession>R0L787</accession>
<dbReference type="EMBL" id="KB743090">
    <property type="protein sequence ID" value="EOB01459.1"/>
    <property type="molecule type" value="Genomic_DNA"/>
</dbReference>
<evidence type="ECO:0000313" key="1">
    <source>
        <dbReference type="EMBL" id="EOB01459.1"/>
    </source>
</evidence>
<evidence type="ECO:0000313" key="2">
    <source>
        <dbReference type="Proteomes" id="UP000296049"/>
    </source>
</evidence>
<name>R0L787_ANAPL</name>
<dbReference type="AlphaFoldDB" id="R0L787"/>
<organism evidence="1 2">
    <name type="scientific">Anas platyrhynchos</name>
    <name type="common">Mallard</name>
    <name type="synonym">Anas boschas</name>
    <dbReference type="NCBI Taxonomy" id="8839"/>
    <lineage>
        <taxon>Eukaryota</taxon>
        <taxon>Metazoa</taxon>
        <taxon>Chordata</taxon>
        <taxon>Craniata</taxon>
        <taxon>Vertebrata</taxon>
        <taxon>Euteleostomi</taxon>
        <taxon>Archelosauria</taxon>
        <taxon>Archosauria</taxon>
        <taxon>Dinosauria</taxon>
        <taxon>Saurischia</taxon>
        <taxon>Theropoda</taxon>
        <taxon>Coelurosauria</taxon>
        <taxon>Aves</taxon>
        <taxon>Neognathae</taxon>
        <taxon>Galloanserae</taxon>
        <taxon>Anseriformes</taxon>
        <taxon>Anatidae</taxon>
        <taxon>Anatinae</taxon>
        <taxon>Anas</taxon>
    </lineage>
</organism>
<reference evidence="2" key="1">
    <citation type="journal article" date="2013" name="Nat. Genet.">
        <title>The duck genome and transcriptome provide insight into an avian influenza virus reservoir species.</title>
        <authorList>
            <person name="Huang Y."/>
            <person name="Li Y."/>
            <person name="Burt D.W."/>
            <person name="Chen H."/>
            <person name="Zhang Y."/>
            <person name="Qian W."/>
            <person name="Kim H."/>
            <person name="Gan S."/>
            <person name="Zhao Y."/>
            <person name="Li J."/>
            <person name="Yi K."/>
            <person name="Feng H."/>
            <person name="Zhu P."/>
            <person name="Li B."/>
            <person name="Liu Q."/>
            <person name="Fairley S."/>
            <person name="Magor K.E."/>
            <person name="Du Z."/>
            <person name="Hu X."/>
            <person name="Goodman L."/>
            <person name="Tafer H."/>
            <person name="Vignal A."/>
            <person name="Lee T."/>
            <person name="Kim K.W."/>
            <person name="Sheng Z."/>
            <person name="An Y."/>
            <person name="Searle S."/>
            <person name="Herrero J."/>
            <person name="Groenen M.A."/>
            <person name="Crooijmans R.P."/>
            <person name="Faraut T."/>
            <person name="Cai Q."/>
            <person name="Webster R.G."/>
            <person name="Aldridge J.R."/>
            <person name="Warren W.C."/>
            <person name="Bartschat S."/>
            <person name="Kehr S."/>
            <person name="Marz M."/>
            <person name="Stadler P.F."/>
            <person name="Smith J."/>
            <person name="Kraus R.H."/>
            <person name="Zhao Y."/>
            <person name="Ren L."/>
            <person name="Fei J."/>
            <person name="Morisson M."/>
            <person name="Kaiser P."/>
            <person name="Griffin D.K."/>
            <person name="Rao M."/>
            <person name="Pitel F."/>
            <person name="Wang J."/>
            <person name="Li N."/>
        </authorList>
    </citation>
    <scope>NUCLEOTIDE SEQUENCE [LARGE SCALE GENOMIC DNA]</scope>
</reference>
<sequence>MPPELGGTDSVVLLEFKFYSAKFCYVIGRCSAEVSYSTTPTLQYTRRHMLLPASPGVAAARPKDRVMLVVETAVAGDVRLQMKLISLGQLACGKFFPGLQLLEELFGVAGHYELSSRKYAEVEAGSACKKSRELQRRGACPADATCTLPLRPMVTSTDVD</sequence>
<keyword evidence="2" id="KW-1185">Reference proteome</keyword>
<gene>
    <name evidence="1" type="ORF">Anapl_09586</name>
</gene>
<proteinExistence type="predicted"/>
<protein>
    <submittedName>
        <fullName evidence="1">Uncharacterized protein</fullName>
    </submittedName>
</protein>
<dbReference type="Proteomes" id="UP000296049">
    <property type="component" value="Unassembled WGS sequence"/>
</dbReference>